<sequence>MQPRLNHLAPAEEEWLCRAYALATRVSAPRRSTRVGMRAVKRTCAPLVQLGGQRHLRRPVRITGLPAKQGWLGCPASQ</sequence>
<keyword evidence="2" id="KW-1185">Reference proteome</keyword>
<accession>W9SDI4</accession>
<dbReference type="EMBL" id="KE619693">
    <property type="protein sequence ID" value="EXC36165.1"/>
    <property type="molecule type" value="Genomic_DNA"/>
</dbReference>
<name>W9SDI4_9ROSA</name>
<organism evidence="1 2">
    <name type="scientific">Morus notabilis</name>
    <dbReference type="NCBI Taxonomy" id="981085"/>
    <lineage>
        <taxon>Eukaryota</taxon>
        <taxon>Viridiplantae</taxon>
        <taxon>Streptophyta</taxon>
        <taxon>Embryophyta</taxon>
        <taxon>Tracheophyta</taxon>
        <taxon>Spermatophyta</taxon>
        <taxon>Magnoliopsida</taxon>
        <taxon>eudicotyledons</taxon>
        <taxon>Gunneridae</taxon>
        <taxon>Pentapetalae</taxon>
        <taxon>rosids</taxon>
        <taxon>fabids</taxon>
        <taxon>Rosales</taxon>
        <taxon>Moraceae</taxon>
        <taxon>Moreae</taxon>
        <taxon>Morus</taxon>
    </lineage>
</organism>
<dbReference type="AlphaFoldDB" id="W9SDI4"/>
<evidence type="ECO:0000313" key="1">
    <source>
        <dbReference type="EMBL" id="EXC36165.1"/>
    </source>
</evidence>
<gene>
    <name evidence="1" type="ORF">L484_002981</name>
</gene>
<evidence type="ECO:0000313" key="2">
    <source>
        <dbReference type="Proteomes" id="UP000030645"/>
    </source>
</evidence>
<reference evidence="2" key="1">
    <citation type="submission" date="2013-01" db="EMBL/GenBank/DDBJ databases">
        <title>Draft Genome Sequence of a Mulberry Tree, Morus notabilis C.K. Schneid.</title>
        <authorList>
            <person name="He N."/>
            <person name="Zhao S."/>
        </authorList>
    </citation>
    <scope>NUCLEOTIDE SEQUENCE</scope>
</reference>
<protein>
    <submittedName>
        <fullName evidence="1">Uncharacterized protein</fullName>
    </submittedName>
</protein>
<dbReference type="Proteomes" id="UP000030645">
    <property type="component" value="Unassembled WGS sequence"/>
</dbReference>
<proteinExistence type="predicted"/>